<feature type="active site" description="Nucleophile" evidence="10 11">
    <location>
        <position position="82"/>
    </location>
</feature>
<evidence type="ECO:0000256" key="3">
    <source>
        <dbReference type="ARBA" id="ARBA00022605"/>
    </source>
</evidence>
<dbReference type="KEGG" id="zin:ZICARI_182"/>
<feature type="active site" evidence="10 11">
    <location>
        <position position="185"/>
    </location>
</feature>
<comment type="function">
    <text evidence="10">IGPS catalyzes the conversion of PRFAR and glutamine to IGP, AICAR and glutamate. The HisH subunit catalyzes the hydrolysis of glutamine to glutamate and ammonia as part of the synthesis of IGP and AICAR. The resulting ammonia molecule is channeled to the active site of HisF.</text>
</comment>
<dbReference type="EC" id="4.3.2.10" evidence="10"/>
<evidence type="ECO:0000256" key="1">
    <source>
        <dbReference type="ARBA" id="ARBA00005091"/>
    </source>
</evidence>
<dbReference type="EC" id="3.5.1.2" evidence="10"/>
<dbReference type="PIRSF" id="PIRSF000495">
    <property type="entry name" value="Amidotransf_hisH"/>
    <property type="match status" value="1"/>
</dbReference>
<feature type="active site" evidence="10 11">
    <location>
        <position position="187"/>
    </location>
</feature>
<keyword evidence="5 10" id="KW-0315">Glutamine amidotransferase</keyword>
<keyword evidence="14" id="KW-1185">Reference proteome</keyword>
<dbReference type="Proteomes" id="UP000001303">
    <property type="component" value="Chromosome"/>
</dbReference>
<dbReference type="HOGENOM" id="CLU_071837_2_0_4"/>
<evidence type="ECO:0000256" key="2">
    <source>
        <dbReference type="ARBA" id="ARBA00011152"/>
    </source>
</evidence>
<keyword evidence="10" id="KW-0963">Cytoplasm</keyword>
<dbReference type="GO" id="GO:0004359">
    <property type="term" value="F:glutaminase activity"/>
    <property type="evidence" value="ECO:0007669"/>
    <property type="project" value="UniProtKB-EC"/>
</dbReference>
<evidence type="ECO:0000256" key="7">
    <source>
        <dbReference type="ARBA" id="ARBA00023239"/>
    </source>
</evidence>
<dbReference type="UniPathway" id="UPA00031">
    <property type="reaction ID" value="UER00010"/>
</dbReference>
<feature type="domain" description="Glutamine amidotransferase" evidence="12">
    <location>
        <begin position="5"/>
        <end position="200"/>
    </location>
</feature>
<comment type="subcellular location">
    <subcellularLocation>
        <location evidence="10">Cytoplasm</location>
    </subcellularLocation>
</comment>
<keyword evidence="13" id="KW-0808">Transferase</keyword>
<reference evidence="13 14" key="1">
    <citation type="journal article" date="2010" name="Genome Biol. Evol.">
        <title>Functional convergence in reduced genomes of bacterial symbionts spanning 200 My of evolution.</title>
        <authorList>
            <person name="McCutcheon J.P."/>
            <person name="Moran N.A."/>
        </authorList>
    </citation>
    <scope>NUCLEOTIDE SEQUENCE [LARGE SCALE GENOMIC DNA]</scope>
    <source>
        <strain evidence="13 14">CARI</strain>
    </source>
</reference>
<dbReference type="GO" id="GO:0000105">
    <property type="term" value="P:L-histidine biosynthetic process"/>
    <property type="evidence" value="ECO:0007669"/>
    <property type="project" value="UniProtKB-UniRule"/>
</dbReference>
<accession>E0TJ10</accession>
<dbReference type="STRING" id="871271.ZICARI_182"/>
<evidence type="ECO:0000256" key="10">
    <source>
        <dbReference type="HAMAP-Rule" id="MF_00278"/>
    </source>
</evidence>
<dbReference type="InterPro" id="IPR017926">
    <property type="entry name" value="GATASE"/>
</dbReference>
<evidence type="ECO:0000256" key="8">
    <source>
        <dbReference type="ARBA" id="ARBA00047838"/>
    </source>
</evidence>
<dbReference type="EMBL" id="CP002161">
    <property type="protein sequence ID" value="ADM89787.1"/>
    <property type="molecule type" value="Genomic_DNA"/>
</dbReference>
<evidence type="ECO:0000256" key="4">
    <source>
        <dbReference type="ARBA" id="ARBA00022801"/>
    </source>
</evidence>
<dbReference type="SUPFAM" id="SSF52317">
    <property type="entry name" value="Class I glutamine amidotransferase-like"/>
    <property type="match status" value="1"/>
</dbReference>
<keyword evidence="6 10" id="KW-0368">Histidine biosynthesis</keyword>
<comment type="subunit">
    <text evidence="2 10">Heterodimer of HisH and HisF.</text>
</comment>
<dbReference type="GO" id="GO:0000107">
    <property type="term" value="F:imidazoleglycerol-phosphate synthase activity"/>
    <property type="evidence" value="ECO:0007669"/>
    <property type="project" value="UniProtKB-UniRule"/>
</dbReference>
<evidence type="ECO:0000313" key="13">
    <source>
        <dbReference type="EMBL" id="ADM89787.1"/>
    </source>
</evidence>
<name>E0TJ10_ZINIC</name>
<dbReference type="NCBIfam" id="TIGR01855">
    <property type="entry name" value="IMP_synth_hisH"/>
    <property type="match status" value="1"/>
</dbReference>
<dbReference type="GO" id="GO:0005737">
    <property type="term" value="C:cytoplasm"/>
    <property type="evidence" value="ECO:0007669"/>
    <property type="project" value="UniProtKB-SubCell"/>
</dbReference>
<proteinExistence type="inferred from homology"/>
<comment type="pathway">
    <text evidence="1 10">Amino-acid biosynthesis; L-histidine biosynthesis; L-histidine from 5-phospho-alpha-D-ribose 1-diphosphate: step 5/9.</text>
</comment>
<gene>
    <name evidence="10 13" type="primary">hisH</name>
    <name evidence="13" type="ordered locus">ZICARI_182</name>
</gene>
<dbReference type="GO" id="GO:0016829">
    <property type="term" value="F:lyase activity"/>
    <property type="evidence" value="ECO:0007669"/>
    <property type="project" value="UniProtKB-KW"/>
</dbReference>
<dbReference type="PANTHER" id="PTHR42701">
    <property type="entry name" value="IMIDAZOLE GLYCEROL PHOSPHATE SYNTHASE SUBUNIT HISH"/>
    <property type="match status" value="1"/>
</dbReference>
<evidence type="ECO:0000256" key="5">
    <source>
        <dbReference type="ARBA" id="ARBA00022962"/>
    </source>
</evidence>
<keyword evidence="4 10" id="KW-0378">Hydrolase</keyword>
<dbReference type="PROSITE" id="PS51273">
    <property type="entry name" value="GATASE_TYPE_1"/>
    <property type="match status" value="1"/>
</dbReference>
<comment type="catalytic activity">
    <reaction evidence="8 10">
        <text>5-[(5-phospho-1-deoxy-D-ribulos-1-ylimino)methylamino]-1-(5-phospho-beta-D-ribosyl)imidazole-4-carboxamide + L-glutamine = D-erythro-1-(imidazol-4-yl)glycerol 3-phosphate + 5-amino-1-(5-phospho-beta-D-ribosyl)imidazole-4-carboxamide + L-glutamate + H(+)</text>
        <dbReference type="Rhea" id="RHEA:24793"/>
        <dbReference type="ChEBI" id="CHEBI:15378"/>
        <dbReference type="ChEBI" id="CHEBI:29985"/>
        <dbReference type="ChEBI" id="CHEBI:58278"/>
        <dbReference type="ChEBI" id="CHEBI:58359"/>
        <dbReference type="ChEBI" id="CHEBI:58475"/>
        <dbReference type="ChEBI" id="CHEBI:58525"/>
        <dbReference type="EC" id="4.3.2.10"/>
    </reaction>
</comment>
<keyword evidence="7 10" id="KW-0456">Lyase</keyword>
<reference key="2">
    <citation type="submission" date="2010-08" db="EMBL/GenBank/DDBJ databases">
        <title>Functional convergence in reduced genomes of bacterial symbionts spanning 200 million years of evolution.</title>
        <authorList>
            <person name="McCutcheon J.P."/>
            <person name="Moran N.A."/>
        </authorList>
    </citation>
    <scope>NUCLEOTIDE SEQUENCE</scope>
    <source>
        <strain>CARI</strain>
    </source>
</reference>
<dbReference type="PANTHER" id="PTHR42701:SF1">
    <property type="entry name" value="IMIDAZOLE GLYCEROL PHOSPHATE SYNTHASE SUBUNIT HISH"/>
    <property type="match status" value="1"/>
</dbReference>
<dbReference type="InterPro" id="IPR029062">
    <property type="entry name" value="Class_I_gatase-like"/>
</dbReference>
<keyword evidence="3 10" id="KW-0028">Amino-acid biosynthesis</keyword>
<dbReference type="HAMAP" id="MF_00278">
    <property type="entry name" value="HisH"/>
    <property type="match status" value="1"/>
</dbReference>
<dbReference type="InterPro" id="IPR010139">
    <property type="entry name" value="Imidazole-glycPsynth_HisH"/>
</dbReference>
<evidence type="ECO:0000313" key="14">
    <source>
        <dbReference type="Proteomes" id="UP000001303"/>
    </source>
</evidence>
<protein>
    <recommendedName>
        <fullName evidence="10">Imidazole glycerol phosphate synthase subunit HisH</fullName>
        <ecNumber evidence="10">4.3.2.10</ecNumber>
    </recommendedName>
    <alternativeName>
        <fullName evidence="10">IGP synthase glutaminase subunit</fullName>
        <ecNumber evidence="10">3.5.1.2</ecNumber>
    </alternativeName>
    <alternativeName>
        <fullName evidence="10">IGP synthase subunit HisH</fullName>
    </alternativeName>
    <alternativeName>
        <fullName evidence="10">ImGP synthase subunit HisH</fullName>
        <shortName evidence="10">IGPS subunit HisH</shortName>
    </alternativeName>
</protein>
<evidence type="ECO:0000256" key="6">
    <source>
        <dbReference type="ARBA" id="ARBA00023102"/>
    </source>
</evidence>
<dbReference type="AlphaFoldDB" id="E0TJ10"/>
<evidence type="ECO:0000259" key="12">
    <source>
        <dbReference type="Pfam" id="PF00117"/>
    </source>
</evidence>
<evidence type="ECO:0000256" key="11">
    <source>
        <dbReference type="PIRSR" id="PIRSR000495-1"/>
    </source>
</evidence>
<dbReference type="Gene3D" id="3.40.50.880">
    <property type="match status" value="1"/>
</dbReference>
<dbReference type="Pfam" id="PF00117">
    <property type="entry name" value="GATase"/>
    <property type="match status" value="1"/>
</dbReference>
<organism evidence="13 14">
    <name type="scientific">Zinderia insecticola (strain CARI)</name>
    <dbReference type="NCBI Taxonomy" id="871271"/>
    <lineage>
        <taxon>Bacteria</taxon>
        <taxon>Pseudomonadati</taxon>
        <taxon>Pseudomonadota</taxon>
        <taxon>Betaproteobacteria</taxon>
        <taxon>Burkholderiales</taxon>
        <taxon>Oxalobacteraceae</taxon>
        <taxon>Candidatus Zinderia</taxon>
    </lineage>
</organism>
<comment type="catalytic activity">
    <reaction evidence="9 10">
        <text>L-glutamine + H2O = L-glutamate + NH4(+)</text>
        <dbReference type="Rhea" id="RHEA:15889"/>
        <dbReference type="ChEBI" id="CHEBI:15377"/>
        <dbReference type="ChEBI" id="CHEBI:28938"/>
        <dbReference type="ChEBI" id="CHEBI:29985"/>
        <dbReference type="ChEBI" id="CHEBI:58359"/>
        <dbReference type="EC" id="3.5.1.2"/>
    </reaction>
</comment>
<evidence type="ECO:0000256" key="9">
    <source>
        <dbReference type="ARBA" id="ARBA00049534"/>
    </source>
</evidence>
<sequence>MKKIVILDYGVGNLYSIKKAILYTSNKVDVEITNNIKKIKNCNRIILPGQGNIKKCISLLENKDLYKEIIYIIKKKPVLGICIGMQILFKWSEEGPNKGLNILKGKNIRFSYNIKKVPQIGWNKIFKINNHFILKNINNFSFFYFVHSYYIKSKLFKNINAITKYKKNNFISIISKDNIFATQFHPEKSSLQGLKIFENFINWNP</sequence>